<feature type="region of interest" description="Disordered" evidence="2">
    <location>
        <begin position="50"/>
        <end position="82"/>
    </location>
</feature>
<dbReference type="EMBL" id="JACXVP010000006">
    <property type="protein sequence ID" value="KAG5599152.1"/>
    <property type="molecule type" value="Genomic_DNA"/>
</dbReference>
<evidence type="ECO:0000313" key="4">
    <source>
        <dbReference type="EMBL" id="KAG5599152.1"/>
    </source>
</evidence>
<keyword evidence="1" id="KW-0862">Zinc</keyword>
<name>A0A9J5YHM2_SOLCO</name>
<dbReference type="Gene3D" id="4.10.60.10">
    <property type="entry name" value="Zinc finger, CCHC-type"/>
    <property type="match status" value="1"/>
</dbReference>
<keyword evidence="1" id="KW-0479">Metal-binding</keyword>
<dbReference type="SUPFAM" id="SSF57756">
    <property type="entry name" value="Retrovirus zinc finger-like domains"/>
    <property type="match status" value="1"/>
</dbReference>
<reference evidence="4 5" key="1">
    <citation type="submission" date="2020-09" db="EMBL/GenBank/DDBJ databases">
        <title>De no assembly of potato wild relative species, Solanum commersonii.</title>
        <authorList>
            <person name="Cho K."/>
        </authorList>
    </citation>
    <scope>NUCLEOTIDE SEQUENCE [LARGE SCALE GENOMIC DNA]</scope>
    <source>
        <strain evidence="4">LZ3.2</strain>
        <tissue evidence="4">Leaf</tissue>
    </source>
</reference>
<evidence type="ECO:0000259" key="3">
    <source>
        <dbReference type="PROSITE" id="PS50158"/>
    </source>
</evidence>
<keyword evidence="1" id="KW-0863">Zinc-finger</keyword>
<dbReference type="SMART" id="SM00343">
    <property type="entry name" value="ZnF_C2HC"/>
    <property type="match status" value="1"/>
</dbReference>
<comment type="caution">
    <text evidence="4">The sequence shown here is derived from an EMBL/GenBank/DDBJ whole genome shotgun (WGS) entry which is preliminary data.</text>
</comment>
<proteinExistence type="predicted"/>
<dbReference type="Pfam" id="PF00098">
    <property type="entry name" value="zf-CCHC"/>
    <property type="match status" value="1"/>
</dbReference>
<dbReference type="Gene3D" id="2.40.70.10">
    <property type="entry name" value="Acid Proteases"/>
    <property type="match status" value="1"/>
</dbReference>
<dbReference type="InterPro" id="IPR036875">
    <property type="entry name" value="Znf_CCHC_sf"/>
</dbReference>
<dbReference type="CDD" id="cd00303">
    <property type="entry name" value="retropepsin_like"/>
    <property type="match status" value="1"/>
</dbReference>
<feature type="domain" description="CCHC-type" evidence="3">
    <location>
        <begin position="35"/>
        <end position="50"/>
    </location>
</feature>
<accession>A0A9J5YHM2</accession>
<dbReference type="Pfam" id="PF08284">
    <property type="entry name" value="RVP_2"/>
    <property type="match status" value="1"/>
</dbReference>
<dbReference type="InterPro" id="IPR032567">
    <property type="entry name" value="RTL1-rel"/>
</dbReference>
<dbReference type="AlphaFoldDB" id="A0A9J5YHM2"/>
<dbReference type="InterPro" id="IPR001878">
    <property type="entry name" value="Znf_CCHC"/>
</dbReference>
<organism evidence="4 5">
    <name type="scientific">Solanum commersonii</name>
    <name type="common">Commerson's wild potato</name>
    <name type="synonym">Commerson's nightshade</name>
    <dbReference type="NCBI Taxonomy" id="4109"/>
    <lineage>
        <taxon>Eukaryota</taxon>
        <taxon>Viridiplantae</taxon>
        <taxon>Streptophyta</taxon>
        <taxon>Embryophyta</taxon>
        <taxon>Tracheophyta</taxon>
        <taxon>Spermatophyta</taxon>
        <taxon>Magnoliopsida</taxon>
        <taxon>eudicotyledons</taxon>
        <taxon>Gunneridae</taxon>
        <taxon>Pentapetalae</taxon>
        <taxon>asterids</taxon>
        <taxon>lamiids</taxon>
        <taxon>Solanales</taxon>
        <taxon>Solanaceae</taxon>
        <taxon>Solanoideae</taxon>
        <taxon>Solaneae</taxon>
        <taxon>Solanum</taxon>
    </lineage>
</organism>
<dbReference type="PANTHER" id="PTHR15503:SF45">
    <property type="entry name" value="RNA-DIRECTED DNA POLYMERASE HOMOLOG"/>
    <property type="match status" value="1"/>
</dbReference>
<evidence type="ECO:0000256" key="1">
    <source>
        <dbReference type="PROSITE-ProRule" id="PRU00047"/>
    </source>
</evidence>
<evidence type="ECO:0000256" key="2">
    <source>
        <dbReference type="SAM" id="MobiDB-lite"/>
    </source>
</evidence>
<dbReference type="GO" id="GO:0008270">
    <property type="term" value="F:zinc ion binding"/>
    <property type="evidence" value="ECO:0007669"/>
    <property type="project" value="UniProtKB-KW"/>
</dbReference>
<dbReference type="PANTHER" id="PTHR15503">
    <property type="entry name" value="LDOC1 RELATED"/>
    <property type="match status" value="1"/>
</dbReference>
<dbReference type="GO" id="GO:0003676">
    <property type="term" value="F:nucleic acid binding"/>
    <property type="evidence" value="ECO:0007669"/>
    <property type="project" value="InterPro"/>
</dbReference>
<protein>
    <recommendedName>
        <fullName evidence="3">CCHC-type domain-containing protein</fullName>
    </recommendedName>
</protein>
<sequence>MVLEGSVAQGGSKPTTCAKCGRNYSSVCREVSTDCFKCGQTGHFIRECPKNKQENGNGGNRAQSFSVAPPDRAAPRGATFGTGRGTNRLYAITSRQEQEDSPDVVTGMIQVFDLTVYALLDPEASLSFVTPYVAMNFDIIPKQLSEPFNVSTAVGESILAESVYCDCPVSVNHKSTMANLIELDMIDFDVILSMDWLHACYALLLYFIGGDPYKVCESLIALGSFTHTPNMFSSVKFVLKEFDS</sequence>
<evidence type="ECO:0000313" key="5">
    <source>
        <dbReference type="Proteomes" id="UP000824120"/>
    </source>
</evidence>
<dbReference type="OrthoDB" id="1304922at2759"/>
<keyword evidence="5" id="KW-1185">Reference proteome</keyword>
<dbReference type="InterPro" id="IPR021109">
    <property type="entry name" value="Peptidase_aspartic_dom_sf"/>
</dbReference>
<dbReference type="PROSITE" id="PS50158">
    <property type="entry name" value="ZF_CCHC"/>
    <property type="match status" value="1"/>
</dbReference>
<gene>
    <name evidence="4" type="ORF">H5410_030522</name>
</gene>
<dbReference type="Proteomes" id="UP000824120">
    <property type="component" value="Chromosome 6"/>
</dbReference>